<name>A0A084VD59_ANOSI</name>
<sequence>MAMNEEITIPSDFAWFPSVALDSFSYRHPRGVYVCTAAAAVDGRECNSYK</sequence>
<dbReference type="EnsemblMetazoa" id="ASIC002856-RA">
    <property type="protein sequence ID" value="ASIC002856-PA"/>
    <property type="gene ID" value="ASIC002856"/>
</dbReference>
<dbReference type="VEuPathDB" id="VectorBase:ASIC002856"/>
<dbReference type="Proteomes" id="UP000030765">
    <property type="component" value="Unassembled WGS sequence"/>
</dbReference>
<organism evidence="1">
    <name type="scientific">Anopheles sinensis</name>
    <name type="common">Mosquito</name>
    <dbReference type="NCBI Taxonomy" id="74873"/>
    <lineage>
        <taxon>Eukaryota</taxon>
        <taxon>Metazoa</taxon>
        <taxon>Ecdysozoa</taxon>
        <taxon>Arthropoda</taxon>
        <taxon>Hexapoda</taxon>
        <taxon>Insecta</taxon>
        <taxon>Pterygota</taxon>
        <taxon>Neoptera</taxon>
        <taxon>Endopterygota</taxon>
        <taxon>Diptera</taxon>
        <taxon>Nematocera</taxon>
        <taxon>Culicoidea</taxon>
        <taxon>Culicidae</taxon>
        <taxon>Anophelinae</taxon>
        <taxon>Anopheles</taxon>
    </lineage>
</organism>
<keyword evidence="3" id="KW-1185">Reference proteome</keyword>
<accession>A0A084VD59</accession>
<reference evidence="2" key="2">
    <citation type="submission" date="2020-05" db="UniProtKB">
        <authorList>
            <consortium name="EnsemblMetazoa"/>
        </authorList>
    </citation>
    <scope>IDENTIFICATION</scope>
</reference>
<reference evidence="1 3" key="1">
    <citation type="journal article" date="2014" name="BMC Genomics">
        <title>Genome sequence of Anopheles sinensis provides insight into genetics basis of mosquito competence for malaria parasites.</title>
        <authorList>
            <person name="Zhou D."/>
            <person name="Zhang D."/>
            <person name="Ding G."/>
            <person name="Shi L."/>
            <person name="Hou Q."/>
            <person name="Ye Y."/>
            <person name="Xu Y."/>
            <person name="Zhou H."/>
            <person name="Xiong C."/>
            <person name="Li S."/>
            <person name="Yu J."/>
            <person name="Hong S."/>
            <person name="Yu X."/>
            <person name="Zou P."/>
            <person name="Chen C."/>
            <person name="Chang X."/>
            <person name="Wang W."/>
            <person name="Lv Y."/>
            <person name="Sun Y."/>
            <person name="Ma L."/>
            <person name="Shen B."/>
            <person name="Zhu C."/>
        </authorList>
    </citation>
    <scope>NUCLEOTIDE SEQUENCE [LARGE SCALE GENOMIC DNA]</scope>
</reference>
<evidence type="ECO:0000313" key="3">
    <source>
        <dbReference type="Proteomes" id="UP000030765"/>
    </source>
</evidence>
<proteinExistence type="predicted"/>
<protein>
    <submittedName>
        <fullName evidence="1 2">Peptidase C14 caspase catalytic subunit p20</fullName>
    </submittedName>
</protein>
<dbReference type="EMBL" id="ATLV01011185">
    <property type="status" value="NOT_ANNOTATED_CDS"/>
    <property type="molecule type" value="Genomic_DNA"/>
</dbReference>
<dbReference type="EMBL" id="KE524650">
    <property type="protein sequence ID" value="KFB35903.1"/>
    <property type="molecule type" value="Genomic_DNA"/>
</dbReference>
<gene>
    <name evidence="1" type="ORF">ZHAS_00002856</name>
</gene>
<evidence type="ECO:0000313" key="1">
    <source>
        <dbReference type="EMBL" id="KFB35903.1"/>
    </source>
</evidence>
<dbReference type="AlphaFoldDB" id="A0A084VD59"/>
<evidence type="ECO:0000313" key="2">
    <source>
        <dbReference type="EnsemblMetazoa" id="ASIC002856-PA"/>
    </source>
</evidence>